<evidence type="ECO:0000313" key="3">
    <source>
        <dbReference type="Proteomes" id="UP000198981"/>
    </source>
</evidence>
<dbReference type="STRING" id="1960309.SAMN03159343_3283"/>
<organism evidence="2 3">
    <name type="scientific">Klenkia marina</name>
    <dbReference type="NCBI Taxonomy" id="1960309"/>
    <lineage>
        <taxon>Bacteria</taxon>
        <taxon>Bacillati</taxon>
        <taxon>Actinomycetota</taxon>
        <taxon>Actinomycetes</taxon>
        <taxon>Geodermatophilales</taxon>
        <taxon>Geodermatophilaceae</taxon>
        <taxon>Klenkia</taxon>
    </lineage>
</organism>
<dbReference type="InterPro" id="IPR017853">
    <property type="entry name" value="GH"/>
</dbReference>
<feature type="signal peptide" evidence="1">
    <location>
        <begin position="1"/>
        <end position="18"/>
    </location>
</feature>
<accession>A0A1G4YRE0</accession>
<dbReference type="SUPFAM" id="SSF51445">
    <property type="entry name" value="(Trans)glycosidases"/>
    <property type="match status" value="1"/>
</dbReference>
<dbReference type="Proteomes" id="UP000198981">
    <property type="component" value="Unassembled WGS sequence"/>
</dbReference>
<dbReference type="EMBL" id="FMUH01000005">
    <property type="protein sequence ID" value="SCX55458.1"/>
    <property type="molecule type" value="Genomic_DNA"/>
</dbReference>
<evidence type="ECO:0000313" key="2">
    <source>
        <dbReference type="EMBL" id="SCX55458.1"/>
    </source>
</evidence>
<evidence type="ECO:0008006" key="4">
    <source>
        <dbReference type="Google" id="ProtNLM"/>
    </source>
</evidence>
<sequence length="259" mass="26462">MVAGLLVGALAWPGAAAASDGVGHDVSYPQCGQELPADSAFGIVGVNGGVATTVNPCLADQLAWAAALPGSPGLQVYVNTANPGQLDPRPPTWPSSGESPYGACAGDPGPACSWVYGRTRAAVDIHAFLLPAAARAGVAVVPADLVWWLDVETMNTWQTGSAAARANNRVTLEGMVSYLAETGARVGLYSTDRQWGEIVGWVPSGSPLHELDSWLAGALDPVGAAELCGLPPLTGGGSVVLAQFVTELDDVPLDHDLPC</sequence>
<name>A0A1G4YRE0_9ACTN</name>
<protein>
    <recommendedName>
        <fullName evidence="4">Glycoside-hydrolase family GH114 TIM-barrel domain-containing protein</fullName>
    </recommendedName>
</protein>
<proteinExistence type="predicted"/>
<keyword evidence="1" id="KW-0732">Signal</keyword>
<reference evidence="3" key="1">
    <citation type="submission" date="2016-10" db="EMBL/GenBank/DDBJ databases">
        <authorList>
            <person name="Varghese N."/>
            <person name="Submissions S."/>
        </authorList>
    </citation>
    <scope>NUCLEOTIDE SEQUENCE [LARGE SCALE GENOMIC DNA]</scope>
    <source>
        <strain evidence="3">DSM 45722</strain>
    </source>
</reference>
<keyword evidence="3" id="KW-1185">Reference proteome</keyword>
<gene>
    <name evidence="2" type="ORF">SAMN03159343_3283</name>
</gene>
<dbReference type="AlphaFoldDB" id="A0A1G4YRE0"/>
<feature type="chain" id="PRO_5038882310" description="Glycoside-hydrolase family GH114 TIM-barrel domain-containing protein" evidence="1">
    <location>
        <begin position="19"/>
        <end position="259"/>
    </location>
</feature>
<evidence type="ECO:0000256" key="1">
    <source>
        <dbReference type="SAM" id="SignalP"/>
    </source>
</evidence>